<evidence type="ECO:0000256" key="2">
    <source>
        <dbReference type="PROSITE-ProRule" id="PRU00335"/>
    </source>
</evidence>
<dbReference type="STRING" id="1844972.A7K91_03665"/>
<evidence type="ECO:0000313" key="5">
    <source>
        <dbReference type="EMBL" id="OBR66575.1"/>
    </source>
</evidence>
<keyword evidence="6" id="KW-1185">Reference proteome</keyword>
<keyword evidence="3" id="KW-0812">Transmembrane</keyword>
<dbReference type="Proteomes" id="UP000092024">
    <property type="component" value="Unassembled WGS sequence"/>
</dbReference>
<comment type="caution">
    <text evidence="5">The sequence shown here is derived from an EMBL/GenBank/DDBJ whole genome shotgun (WGS) entry which is preliminary data.</text>
</comment>
<dbReference type="InterPro" id="IPR009057">
    <property type="entry name" value="Homeodomain-like_sf"/>
</dbReference>
<feature type="DNA-binding region" description="H-T-H motif" evidence="2">
    <location>
        <begin position="32"/>
        <end position="51"/>
    </location>
</feature>
<dbReference type="InterPro" id="IPR039532">
    <property type="entry name" value="TetR_C_Firmicutes"/>
</dbReference>
<dbReference type="RefSeq" id="WP_068681881.1">
    <property type="nucleotide sequence ID" value="NZ_LYPA01000046.1"/>
</dbReference>
<feature type="domain" description="HTH tetR-type" evidence="4">
    <location>
        <begin position="9"/>
        <end position="69"/>
    </location>
</feature>
<gene>
    <name evidence="5" type="ORF">A7K91_03665</name>
</gene>
<dbReference type="EMBL" id="LYPA01000046">
    <property type="protein sequence ID" value="OBR66575.1"/>
    <property type="molecule type" value="Genomic_DNA"/>
</dbReference>
<dbReference type="Pfam" id="PF14278">
    <property type="entry name" value="TetR_C_8"/>
    <property type="match status" value="1"/>
</dbReference>
<feature type="transmembrane region" description="Helical" evidence="3">
    <location>
        <begin position="144"/>
        <end position="161"/>
    </location>
</feature>
<sequence>MKKQDRRVKYTKMMIRDSFIRFLKEKPISKITVKEICLAADINRATFYAHYTDQYDLLRQIEDEVINDITQYLQELHFEDIENILTKGIERILDYIAKNGELFDLLLNFHGNLKFQQDVVKLIGVRHFIPVSDSNSNGQNDAEYLFHFLASGAIGLIQLWLKDGMKKPAKDMADLILKVALNGRSAFML</sequence>
<keyword evidence="3" id="KW-1133">Transmembrane helix</keyword>
<dbReference type="PANTHER" id="PTHR43479">
    <property type="entry name" value="ACREF/ENVCD OPERON REPRESSOR-RELATED"/>
    <property type="match status" value="1"/>
</dbReference>
<evidence type="ECO:0000259" key="4">
    <source>
        <dbReference type="PROSITE" id="PS50977"/>
    </source>
</evidence>
<keyword evidence="1 2" id="KW-0238">DNA-binding</keyword>
<name>A0A1A5YMG7_9BACL</name>
<evidence type="ECO:0000256" key="1">
    <source>
        <dbReference type="ARBA" id="ARBA00023125"/>
    </source>
</evidence>
<accession>A0A1A5YMG7</accession>
<dbReference type="GO" id="GO:0003677">
    <property type="term" value="F:DNA binding"/>
    <property type="evidence" value="ECO:0007669"/>
    <property type="project" value="UniProtKB-UniRule"/>
</dbReference>
<dbReference type="InterPro" id="IPR050624">
    <property type="entry name" value="HTH-type_Tx_Regulator"/>
</dbReference>
<dbReference type="InterPro" id="IPR001647">
    <property type="entry name" value="HTH_TetR"/>
</dbReference>
<dbReference type="SUPFAM" id="SSF46689">
    <property type="entry name" value="Homeodomain-like"/>
    <property type="match status" value="1"/>
</dbReference>
<protein>
    <submittedName>
        <fullName evidence="5">TetR family transcriptional regulator</fullName>
    </submittedName>
</protein>
<reference evidence="5 6" key="1">
    <citation type="submission" date="2016-05" db="EMBL/GenBank/DDBJ databases">
        <title>Paenibacillus oryzae. sp. nov., isolated from the rice root.</title>
        <authorList>
            <person name="Zhang J."/>
            <person name="Zhang X."/>
        </authorList>
    </citation>
    <scope>NUCLEOTIDE SEQUENCE [LARGE SCALE GENOMIC DNA]</scope>
    <source>
        <strain evidence="5 6">1DrF-4</strain>
    </source>
</reference>
<proteinExistence type="predicted"/>
<dbReference type="PANTHER" id="PTHR43479:SF7">
    <property type="entry name" value="TETR-FAMILY TRANSCRIPTIONAL REGULATOR"/>
    <property type="match status" value="1"/>
</dbReference>
<evidence type="ECO:0000256" key="3">
    <source>
        <dbReference type="SAM" id="Phobius"/>
    </source>
</evidence>
<keyword evidence="3" id="KW-0472">Membrane</keyword>
<dbReference type="Gene3D" id="1.10.357.10">
    <property type="entry name" value="Tetracycline Repressor, domain 2"/>
    <property type="match status" value="1"/>
</dbReference>
<evidence type="ECO:0000313" key="6">
    <source>
        <dbReference type="Proteomes" id="UP000092024"/>
    </source>
</evidence>
<dbReference type="PROSITE" id="PS50977">
    <property type="entry name" value="HTH_TETR_2"/>
    <property type="match status" value="1"/>
</dbReference>
<dbReference type="AlphaFoldDB" id="A0A1A5YMG7"/>
<organism evidence="5 6">
    <name type="scientific">Paenibacillus oryzae</name>
    <dbReference type="NCBI Taxonomy" id="1844972"/>
    <lineage>
        <taxon>Bacteria</taxon>
        <taxon>Bacillati</taxon>
        <taxon>Bacillota</taxon>
        <taxon>Bacilli</taxon>
        <taxon>Bacillales</taxon>
        <taxon>Paenibacillaceae</taxon>
        <taxon>Paenibacillus</taxon>
    </lineage>
</organism>